<dbReference type="Gene3D" id="2.60.120.10">
    <property type="entry name" value="Jelly Rolls"/>
    <property type="match status" value="1"/>
</dbReference>
<dbReference type="InterPro" id="IPR011051">
    <property type="entry name" value="RmlC_Cupin_sf"/>
</dbReference>
<dbReference type="RefSeq" id="WP_348576145.1">
    <property type="nucleotide sequence ID" value="NZ_JBDYKN010000002.1"/>
</dbReference>
<dbReference type="InterPro" id="IPR014710">
    <property type="entry name" value="RmlC-like_jellyroll"/>
</dbReference>
<comment type="caution">
    <text evidence="2">The sequence shown here is derived from an EMBL/GenBank/DDBJ whole genome shotgun (WGS) entry which is preliminary data.</text>
</comment>
<dbReference type="Pfam" id="PF12973">
    <property type="entry name" value="Cupin_7"/>
    <property type="match status" value="1"/>
</dbReference>
<feature type="domain" description="ChrR-like cupin" evidence="1">
    <location>
        <begin position="19"/>
        <end position="109"/>
    </location>
</feature>
<protein>
    <submittedName>
        <fullName evidence="2">Cupin domain-containing protein</fullName>
    </submittedName>
</protein>
<evidence type="ECO:0000259" key="1">
    <source>
        <dbReference type="Pfam" id="PF12973"/>
    </source>
</evidence>
<dbReference type="EMBL" id="JBDYKN010000002">
    <property type="protein sequence ID" value="MEP7728556.1"/>
    <property type="molecule type" value="Genomic_DNA"/>
</dbReference>
<proteinExistence type="predicted"/>
<sequence>MMIEIVKINLKDSKYFLHNLDWNDHNNNNRSGAQINTLYENEDKSIALVRFNPGAEAKPHIHNGFESIFVIEGSYQDEFGRHIEGDLIIYPNNSVHSWSSQEGALLYVVWGGTVESID</sequence>
<evidence type="ECO:0000313" key="3">
    <source>
        <dbReference type="Proteomes" id="UP001471651"/>
    </source>
</evidence>
<reference evidence="2 3" key="1">
    <citation type="submission" date="2024-05" db="EMBL/GenBank/DDBJ databases">
        <authorList>
            <person name="Busch G.E."/>
            <person name="Sharma I."/>
        </authorList>
    </citation>
    <scope>NUCLEOTIDE SEQUENCE [LARGE SCALE GENOMIC DNA]</scope>
    <source>
        <strain evidence="2 3">23GB23</strain>
    </source>
</reference>
<dbReference type="InterPro" id="IPR025979">
    <property type="entry name" value="ChrR-like_cupin_dom"/>
</dbReference>
<keyword evidence="3" id="KW-1185">Reference proteome</keyword>
<evidence type="ECO:0000313" key="2">
    <source>
        <dbReference type="EMBL" id="MEP7728556.1"/>
    </source>
</evidence>
<dbReference type="SUPFAM" id="SSF51182">
    <property type="entry name" value="RmlC-like cupins"/>
    <property type="match status" value="1"/>
</dbReference>
<organism evidence="2 3">
    <name type="scientific">Marinomonas primoryensis</name>
    <dbReference type="NCBI Taxonomy" id="178399"/>
    <lineage>
        <taxon>Bacteria</taxon>
        <taxon>Pseudomonadati</taxon>
        <taxon>Pseudomonadota</taxon>
        <taxon>Gammaproteobacteria</taxon>
        <taxon>Oceanospirillales</taxon>
        <taxon>Oceanospirillaceae</taxon>
        <taxon>Marinomonas</taxon>
    </lineage>
</organism>
<dbReference type="Proteomes" id="UP001471651">
    <property type="component" value="Unassembled WGS sequence"/>
</dbReference>
<accession>A0ABV0KX03</accession>
<name>A0ABV0KX03_9GAMM</name>
<gene>
    <name evidence="2" type="ORF">ABKW32_03775</name>
</gene>